<sequence>MIPVTSEVTGTTYKNYFCAVCNEDINMDQLSLWDWTLERQSNASEMHLMLALRYSPKFKSWVVMKNANILNSSRVSVSLGLPEHLASSVQFCRKCLVAKCATTGPKGLQKRSVAPTWPWCLIERGKGGSLQKPPAQYAITWRSAIFAVVDVDEKITLDSKSKKAYSKKACSVLCYAAEQ</sequence>
<comment type="caution">
    <text evidence="1">The sequence shown here is derived from an EMBL/GenBank/DDBJ whole genome shotgun (WGS) entry which is preliminary data.</text>
</comment>
<name>A0AAV4UHS3_CAEEX</name>
<dbReference type="AlphaFoldDB" id="A0AAV4UHS3"/>
<gene>
    <name evidence="1" type="ORF">CEXT_391431</name>
</gene>
<organism evidence="1 2">
    <name type="scientific">Caerostris extrusa</name>
    <name type="common">Bark spider</name>
    <name type="synonym">Caerostris bankana</name>
    <dbReference type="NCBI Taxonomy" id="172846"/>
    <lineage>
        <taxon>Eukaryota</taxon>
        <taxon>Metazoa</taxon>
        <taxon>Ecdysozoa</taxon>
        <taxon>Arthropoda</taxon>
        <taxon>Chelicerata</taxon>
        <taxon>Arachnida</taxon>
        <taxon>Araneae</taxon>
        <taxon>Araneomorphae</taxon>
        <taxon>Entelegynae</taxon>
        <taxon>Araneoidea</taxon>
        <taxon>Araneidae</taxon>
        <taxon>Caerostris</taxon>
    </lineage>
</organism>
<accession>A0AAV4UHS3</accession>
<reference evidence="1 2" key="1">
    <citation type="submission" date="2021-06" db="EMBL/GenBank/DDBJ databases">
        <title>Caerostris extrusa draft genome.</title>
        <authorList>
            <person name="Kono N."/>
            <person name="Arakawa K."/>
        </authorList>
    </citation>
    <scope>NUCLEOTIDE SEQUENCE [LARGE SCALE GENOMIC DNA]</scope>
</reference>
<dbReference type="EMBL" id="BPLR01012887">
    <property type="protein sequence ID" value="GIY57323.1"/>
    <property type="molecule type" value="Genomic_DNA"/>
</dbReference>
<proteinExistence type="predicted"/>
<evidence type="ECO:0000313" key="1">
    <source>
        <dbReference type="EMBL" id="GIY57323.1"/>
    </source>
</evidence>
<keyword evidence="2" id="KW-1185">Reference proteome</keyword>
<evidence type="ECO:0000313" key="2">
    <source>
        <dbReference type="Proteomes" id="UP001054945"/>
    </source>
</evidence>
<dbReference type="Proteomes" id="UP001054945">
    <property type="component" value="Unassembled WGS sequence"/>
</dbReference>
<protein>
    <submittedName>
        <fullName evidence="1">Uncharacterized protein</fullName>
    </submittedName>
</protein>